<evidence type="ECO:0000313" key="2">
    <source>
        <dbReference type="EMBL" id="KAJ1104741.1"/>
    </source>
</evidence>
<dbReference type="Gene3D" id="1.10.150.50">
    <property type="entry name" value="Transcription Factor, Ets-1"/>
    <property type="match status" value="1"/>
</dbReference>
<evidence type="ECO:0000259" key="1">
    <source>
        <dbReference type="PROSITE" id="PS50105"/>
    </source>
</evidence>
<gene>
    <name evidence="2" type="ORF">NDU88_002150</name>
</gene>
<dbReference type="SUPFAM" id="SSF47769">
    <property type="entry name" value="SAM/Pointed domain"/>
    <property type="match status" value="1"/>
</dbReference>
<dbReference type="PANTHER" id="PTHR46829">
    <property type="entry name" value="STERILE ALPHA MOTIF DOMAIN-CONTAINING PROTEIN 15"/>
    <property type="match status" value="1"/>
</dbReference>
<dbReference type="InterPro" id="IPR001660">
    <property type="entry name" value="SAM"/>
</dbReference>
<sequence length="123" mass="14283">MALVVDCRAPDCLRWSCEDVAAWIERCGFPQYQECFTENYINGRKLIFVNCSNLPQMGITDFEHMKEISLRVRELLGIEESLFSRSISMPHRDNMGLFLEQKSQSGPRGDALTYIQFIKEQKL</sequence>
<evidence type="ECO:0000313" key="3">
    <source>
        <dbReference type="Proteomes" id="UP001066276"/>
    </source>
</evidence>
<proteinExistence type="predicted"/>
<organism evidence="2 3">
    <name type="scientific">Pleurodeles waltl</name>
    <name type="common">Iberian ribbed newt</name>
    <dbReference type="NCBI Taxonomy" id="8319"/>
    <lineage>
        <taxon>Eukaryota</taxon>
        <taxon>Metazoa</taxon>
        <taxon>Chordata</taxon>
        <taxon>Craniata</taxon>
        <taxon>Vertebrata</taxon>
        <taxon>Euteleostomi</taxon>
        <taxon>Amphibia</taxon>
        <taxon>Batrachia</taxon>
        <taxon>Caudata</taxon>
        <taxon>Salamandroidea</taxon>
        <taxon>Salamandridae</taxon>
        <taxon>Pleurodelinae</taxon>
        <taxon>Pleurodeles</taxon>
    </lineage>
</organism>
<dbReference type="EMBL" id="JANPWB010000013">
    <property type="protein sequence ID" value="KAJ1104741.1"/>
    <property type="molecule type" value="Genomic_DNA"/>
</dbReference>
<protein>
    <recommendedName>
        <fullName evidence="1">SAM domain-containing protein</fullName>
    </recommendedName>
</protein>
<feature type="domain" description="SAM" evidence="1">
    <location>
        <begin position="15"/>
        <end position="78"/>
    </location>
</feature>
<accession>A0AAV7MMY1</accession>
<dbReference type="SMART" id="SM00454">
    <property type="entry name" value="SAM"/>
    <property type="match status" value="1"/>
</dbReference>
<dbReference type="InterPro" id="IPR013761">
    <property type="entry name" value="SAM/pointed_sf"/>
</dbReference>
<dbReference type="PROSITE" id="PS50105">
    <property type="entry name" value="SAM_DOMAIN"/>
    <property type="match status" value="1"/>
</dbReference>
<comment type="caution">
    <text evidence="2">The sequence shown here is derived from an EMBL/GenBank/DDBJ whole genome shotgun (WGS) entry which is preliminary data.</text>
</comment>
<dbReference type="AlphaFoldDB" id="A0AAV7MMY1"/>
<dbReference type="CDD" id="cd09530">
    <property type="entry name" value="SAM_Samd14"/>
    <property type="match status" value="1"/>
</dbReference>
<name>A0AAV7MMY1_PLEWA</name>
<dbReference type="Pfam" id="PF00536">
    <property type="entry name" value="SAM_1"/>
    <property type="match status" value="1"/>
</dbReference>
<keyword evidence="3" id="KW-1185">Reference proteome</keyword>
<reference evidence="2" key="1">
    <citation type="journal article" date="2022" name="bioRxiv">
        <title>Sequencing and chromosome-scale assembly of the giantPleurodeles waltlgenome.</title>
        <authorList>
            <person name="Brown T."/>
            <person name="Elewa A."/>
            <person name="Iarovenko S."/>
            <person name="Subramanian E."/>
            <person name="Araus A.J."/>
            <person name="Petzold A."/>
            <person name="Susuki M."/>
            <person name="Suzuki K.-i.T."/>
            <person name="Hayashi T."/>
            <person name="Toyoda A."/>
            <person name="Oliveira C."/>
            <person name="Osipova E."/>
            <person name="Leigh N.D."/>
            <person name="Simon A."/>
            <person name="Yun M.H."/>
        </authorList>
    </citation>
    <scope>NUCLEOTIDE SEQUENCE</scope>
    <source>
        <strain evidence="2">20211129_DDA</strain>
        <tissue evidence="2">Liver</tissue>
    </source>
</reference>
<dbReference type="Proteomes" id="UP001066276">
    <property type="component" value="Chromosome 9"/>
</dbReference>
<dbReference type="PANTHER" id="PTHR46829:SF1">
    <property type="entry name" value="STERILE ALPHA MOTIF DOMAIN-CONTAINING PROTEIN 15"/>
    <property type="match status" value="1"/>
</dbReference>